<gene>
    <name evidence="1" type="ORF">LAZ67_18000902</name>
</gene>
<organism evidence="1 2">
    <name type="scientific">Cordylochernes scorpioides</name>
    <dbReference type="NCBI Taxonomy" id="51811"/>
    <lineage>
        <taxon>Eukaryota</taxon>
        <taxon>Metazoa</taxon>
        <taxon>Ecdysozoa</taxon>
        <taxon>Arthropoda</taxon>
        <taxon>Chelicerata</taxon>
        <taxon>Arachnida</taxon>
        <taxon>Pseudoscorpiones</taxon>
        <taxon>Cheliferoidea</taxon>
        <taxon>Chernetidae</taxon>
        <taxon>Cordylochernes</taxon>
    </lineage>
</organism>
<accession>A0ABY6LF95</accession>
<reference evidence="1 2" key="1">
    <citation type="submission" date="2022-01" db="EMBL/GenBank/DDBJ databases">
        <title>A chromosomal length assembly of Cordylochernes scorpioides.</title>
        <authorList>
            <person name="Zeh D."/>
            <person name="Zeh J."/>
        </authorList>
    </citation>
    <scope>NUCLEOTIDE SEQUENCE [LARGE SCALE GENOMIC DNA]</scope>
    <source>
        <strain evidence="1">IN4F17</strain>
        <tissue evidence="1">Whole Body</tissue>
    </source>
</reference>
<dbReference type="Proteomes" id="UP001235939">
    <property type="component" value="Chromosome 18"/>
</dbReference>
<evidence type="ECO:0000313" key="1">
    <source>
        <dbReference type="EMBL" id="UYV79844.1"/>
    </source>
</evidence>
<proteinExistence type="predicted"/>
<keyword evidence="2" id="KW-1185">Reference proteome</keyword>
<sequence length="87" mass="9402">MPRLLIHIYVLDGETHSVTSLRSSYTNAIVAGSRYAYTPVVATARLAALDYPALVIGHFHAGKGGGDPTTLTLCIHIAWNDTQLPLR</sequence>
<name>A0ABY6LF95_9ARAC</name>
<protein>
    <submittedName>
        <fullName evidence="1">Uncharacterized protein</fullName>
    </submittedName>
</protein>
<dbReference type="EMBL" id="CP092880">
    <property type="protein sequence ID" value="UYV79844.1"/>
    <property type="molecule type" value="Genomic_DNA"/>
</dbReference>
<evidence type="ECO:0000313" key="2">
    <source>
        <dbReference type="Proteomes" id="UP001235939"/>
    </source>
</evidence>